<name>A0A385PI46_9PAPI</name>
<dbReference type="EMBL" id="MH777192">
    <property type="protein sequence ID" value="AYA93625.1"/>
    <property type="molecule type" value="Genomic_DNA"/>
</dbReference>
<feature type="compositionally biased region" description="Basic and acidic residues" evidence="1">
    <location>
        <begin position="77"/>
        <end position="89"/>
    </location>
</feature>
<organism evidence="2">
    <name type="scientific">Human papillomavirus</name>
    <dbReference type="NCBI Taxonomy" id="10566"/>
    <lineage>
        <taxon>Viruses</taxon>
        <taxon>Monodnaviria</taxon>
        <taxon>Shotokuvirae</taxon>
        <taxon>Cossaviricota</taxon>
        <taxon>Papovaviricetes</taxon>
        <taxon>Zurhausenvirales</taxon>
        <taxon>Papillomaviridae</taxon>
    </lineage>
</organism>
<sequence length="161" mass="18979">MKMAFIMKILVETKITLYYLQQMHKHMVPQASGQCIIKIKLFLLFLLASHKPRSPDLFKGPPRDTSAPPGTPFPFRKHQDEKKAKREELVQPPRPHLRYDDEGEEPTNNKENIPPPNDRSGDDWKKPLVQYLLDKWAQDIIYCQEEVLRDLHDLKQRLEIL</sequence>
<feature type="region of interest" description="Disordered" evidence="1">
    <location>
        <begin position="55"/>
        <end position="123"/>
    </location>
</feature>
<proteinExistence type="predicted"/>
<reference evidence="2" key="1">
    <citation type="journal article" date="2018" name="Nat. Med.">
        <title>Expanded skin virome in DOCK8-deficient patients.</title>
        <authorList>
            <consortium name="NISC Comparative Sequencing Program"/>
            <person name="Tirosh O."/>
            <person name="Conlan S."/>
            <person name="Deming C."/>
            <person name="Lee-Lin S.Q."/>
            <person name="Huang X."/>
            <person name="Su H.C."/>
            <person name="Freeman A.F."/>
            <person name="Segre J.A."/>
            <person name="Kong H.H."/>
        </authorList>
    </citation>
    <scope>NUCLEOTIDE SEQUENCE</scope>
    <source>
        <strain evidence="2">HPV-mSK_046</strain>
    </source>
</reference>
<protein>
    <submittedName>
        <fullName evidence="2">E4 protein</fullName>
    </submittedName>
</protein>
<evidence type="ECO:0000313" key="2">
    <source>
        <dbReference type="EMBL" id="AYA93625.1"/>
    </source>
</evidence>
<accession>A0A385PI46</accession>
<evidence type="ECO:0000256" key="1">
    <source>
        <dbReference type="SAM" id="MobiDB-lite"/>
    </source>
</evidence>